<name>A0A9D4DAQ1_DREPO</name>
<dbReference type="InterPro" id="IPR001073">
    <property type="entry name" value="C1q_dom"/>
</dbReference>
<keyword evidence="5" id="KW-1185">Reference proteome</keyword>
<dbReference type="AlphaFoldDB" id="A0A9D4DAQ1"/>
<dbReference type="EMBL" id="JAIWYP010000011">
    <property type="protein sequence ID" value="KAH3741722.1"/>
    <property type="molecule type" value="Genomic_DNA"/>
</dbReference>
<dbReference type="GO" id="GO:0005576">
    <property type="term" value="C:extracellular region"/>
    <property type="evidence" value="ECO:0007669"/>
    <property type="project" value="UniProtKB-SubCell"/>
</dbReference>
<comment type="caution">
    <text evidence="4">The sequence shown here is derived from an EMBL/GenBank/DDBJ whole genome shotgun (WGS) entry which is preliminary data.</text>
</comment>
<evidence type="ECO:0000313" key="4">
    <source>
        <dbReference type="EMBL" id="KAH3741722.1"/>
    </source>
</evidence>
<evidence type="ECO:0000256" key="1">
    <source>
        <dbReference type="ARBA" id="ARBA00004613"/>
    </source>
</evidence>
<keyword evidence="2" id="KW-0964">Secreted</keyword>
<dbReference type="SUPFAM" id="SSF49842">
    <property type="entry name" value="TNF-like"/>
    <property type="match status" value="1"/>
</dbReference>
<evidence type="ECO:0000313" key="5">
    <source>
        <dbReference type="Proteomes" id="UP000828390"/>
    </source>
</evidence>
<proteinExistence type="predicted"/>
<dbReference type="Pfam" id="PF00386">
    <property type="entry name" value="C1q"/>
    <property type="match status" value="1"/>
</dbReference>
<dbReference type="PANTHER" id="PTHR15427:SF50">
    <property type="entry name" value="COMPLEMENT C1Q TUMOR NECROSIS FACTOR-RELATED PROTEIN 2-LIKE"/>
    <property type="match status" value="1"/>
</dbReference>
<feature type="domain" description="C1q" evidence="3">
    <location>
        <begin position="27"/>
        <end position="165"/>
    </location>
</feature>
<evidence type="ECO:0000259" key="3">
    <source>
        <dbReference type="PROSITE" id="PS50871"/>
    </source>
</evidence>
<protein>
    <recommendedName>
        <fullName evidence="3">C1q domain-containing protein</fullName>
    </recommendedName>
</protein>
<dbReference type="InterPro" id="IPR008983">
    <property type="entry name" value="Tumour_necrosis_fac-like_dom"/>
</dbReference>
<accession>A0A9D4DAQ1</accession>
<reference evidence="4" key="2">
    <citation type="submission" date="2020-11" db="EMBL/GenBank/DDBJ databases">
        <authorList>
            <person name="McCartney M.A."/>
            <person name="Auch B."/>
            <person name="Kono T."/>
            <person name="Mallez S."/>
            <person name="Becker A."/>
            <person name="Gohl D.M."/>
            <person name="Silverstein K.A.T."/>
            <person name="Koren S."/>
            <person name="Bechman K.B."/>
            <person name="Herman A."/>
            <person name="Abrahante J.E."/>
            <person name="Garbe J."/>
        </authorList>
    </citation>
    <scope>NUCLEOTIDE SEQUENCE</scope>
    <source>
        <strain evidence="4">Duluth1</strain>
        <tissue evidence="4">Whole animal</tissue>
    </source>
</reference>
<dbReference type="Proteomes" id="UP000828390">
    <property type="component" value="Unassembled WGS sequence"/>
</dbReference>
<evidence type="ECO:0000256" key="2">
    <source>
        <dbReference type="ARBA" id="ARBA00022525"/>
    </source>
</evidence>
<gene>
    <name evidence="4" type="ORF">DPMN_048447</name>
</gene>
<organism evidence="4 5">
    <name type="scientific">Dreissena polymorpha</name>
    <name type="common">Zebra mussel</name>
    <name type="synonym">Mytilus polymorpha</name>
    <dbReference type="NCBI Taxonomy" id="45954"/>
    <lineage>
        <taxon>Eukaryota</taxon>
        <taxon>Metazoa</taxon>
        <taxon>Spiralia</taxon>
        <taxon>Lophotrochozoa</taxon>
        <taxon>Mollusca</taxon>
        <taxon>Bivalvia</taxon>
        <taxon>Autobranchia</taxon>
        <taxon>Heteroconchia</taxon>
        <taxon>Euheterodonta</taxon>
        <taxon>Imparidentia</taxon>
        <taxon>Neoheterodontei</taxon>
        <taxon>Myida</taxon>
        <taxon>Dreissenoidea</taxon>
        <taxon>Dreissenidae</taxon>
        <taxon>Dreissena</taxon>
    </lineage>
</organism>
<dbReference type="Gene3D" id="2.60.120.40">
    <property type="match status" value="1"/>
</dbReference>
<dbReference type="PROSITE" id="PS50871">
    <property type="entry name" value="C1Q"/>
    <property type="match status" value="1"/>
</dbReference>
<comment type="subcellular location">
    <subcellularLocation>
        <location evidence="1">Secreted</location>
    </subcellularLocation>
</comment>
<reference evidence="4" key="1">
    <citation type="journal article" date="2019" name="bioRxiv">
        <title>The Genome of the Zebra Mussel, Dreissena polymorpha: A Resource for Invasive Species Research.</title>
        <authorList>
            <person name="McCartney M.A."/>
            <person name="Auch B."/>
            <person name="Kono T."/>
            <person name="Mallez S."/>
            <person name="Zhang Y."/>
            <person name="Obille A."/>
            <person name="Becker A."/>
            <person name="Abrahante J.E."/>
            <person name="Garbe J."/>
            <person name="Badalamenti J.P."/>
            <person name="Herman A."/>
            <person name="Mangelson H."/>
            <person name="Liachko I."/>
            <person name="Sullivan S."/>
            <person name="Sone E.D."/>
            <person name="Koren S."/>
            <person name="Silverstein K.A.T."/>
            <person name="Beckman K.B."/>
            <person name="Gohl D.M."/>
        </authorList>
    </citation>
    <scope>NUCLEOTIDE SEQUENCE</scope>
    <source>
        <strain evidence="4">Duluth1</strain>
        <tissue evidence="4">Whole animal</tissue>
    </source>
</reference>
<dbReference type="PRINTS" id="PR00007">
    <property type="entry name" value="COMPLEMNTC1Q"/>
</dbReference>
<dbReference type="PANTHER" id="PTHR15427">
    <property type="entry name" value="EMILIN ELASTIN MICROFIBRIL INTERFACE-LOCATED PROTEIN ELASTIN MICROFIBRIL INTERFACER"/>
    <property type="match status" value="1"/>
</dbReference>
<sequence length="165" mass="18307">MLISVLSDCYNIFILKFRAHAKAIGYERGGSCWISCRCQCARTNLTQGQPIIFETVSTNVGGAYHNNHGLFIAPVPGLNMFSASVLSDYDPHKHIETSLVVNGMTKARTHSYSAEHMRDQGSATMVVELNAGDEVWVKLEYPNDDSLFGNSWTSFTGALITRLWN</sequence>
<dbReference type="SMART" id="SM00110">
    <property type="entry name" value="C1Q"/>
    <property type="match status" value="1"/>
</dbReference>
<dbReference type="InterPro" id="IPR050392">
    <property type="entry name" value="Collagen/C1q_domain"/>
</dbReference>